<organism evidence="1 2">
    <name type="scientific">Nannocystis pusilla</name>
    <dbReference type="NCBI Taxonomy" id="889268"/>
    <lineage>
        <taxon>Bacteria</taxon>
        <taxon>Pseudomonadati</taxon>
        <taxon>Myxococcota</taxon>
        <taxon>Polyangia</taxon>
        <taxon>Nannocystales</taxon>
        <taxon>Nannocystaceae</taxon>
        <taxon>Nannocystis</taxon>
    </lineage>
</organism>
<evidence type="ECO:0000313" key="2">
    <source>
        <dbReference type="Proteomes" id="UP001139031"/>
    </source>
</evidence>
<proteinExistence type="predicted"/>
<evidence type="ECO:0008006" key="3">
    <source>
        <dbReference type="Google" id="ProtNLM"/>
    </source>
</evidence>
<comment type="caution">
    <text evidence="1">The sequence shown here is derived from an EMBL/GenBank/DDBJ whole genome shotgun (WGS) entry which is preliminary data.</text>
</comment>
<sequence length="227" mass="24837">MDAPDGITTLRAFIAQLTDPAQKQALTRGVDAFEAMLRESTCDAERLRIVVELAGASAATLWNSGAEMLLELASRHELARAAFLALARSPTAQQRFTAIALLDDRLPRPLVLEMLAAGLADRSARMRRHAFIRCNDLDARELVDDMTRVAATLTGKARESAEFYLALVRDGCVVELKGAYASVVFMAPGKLDPRAKSMVSMRVPAEEAPPDRLAATLARLRELEKEM</sequence>
<reference evidence="1" key="1">
    <citation type="submission" date="2021-08" db="EMBL/GenBank/DDBJ databases">
        <authorList>
            <person name="Stevens D.C."/>
        </authorList>
    </citation>
    <scope>NUCLEOTIDE SEQUENCE</scope>
    <source>
        <strain evidence="1">DSM 53165</strain>
    </source>
</reference>
<dbReference type="EMBL" id="JAIRAU010000040">
    <property type="protein sequence ID" value="MBZ5713311.1"/>
    <property type="molecule type" value="Genomic_DNA"/>
</dbReference>
<name>A0ABS7TZ68_9BACT</name>
<evidence type="ECO:0000313" key="1">
    <source>
        <dbReference type="EMBL" id="MBZ5713311.1"/>
    </source>
</evidence>
<gene>
    <name evidence="1" type="ORF">K7C98_29095</name>
</gene>
<dbReference type="RefSeq" id="WP_224195052.1">
    <property type="nucleotide sequence ID" value="NZ_JAIRAU010000040.1"/>
</dbReference>
<protein>
    <recommendedName>
        <fullName evidence="3">HEAT repeat domain-containing protein</fullName>
    </recommendedName>
</protein>
<dbReference type="Proteomes" id="UP001139031">
    <property type="component" value="Unassembled WGS sequence"/>
</dbReference>
<accession>A0ABS7TZ68</accession>
<keyword evidence="2" id="KW-1185">Reference proteome</keyword>